<dbReference type="GeneID" id="94351793"/>
<proteinExistence type="predicted"/>
<dbReference type="AlphaFoldDB" id="A0A976IAU8"/>
<evidence type="ECO:0000313" key="2">
    <source>
        <dbReference type="Proteomes" id="UP000294530"/>
    </source>
</evidence>
<reference evidence="1 2" key="1">
    <citation type="journal article" date="2021" name="Genome Biol.">
        <title>AFLAP: assembly-free linkage analysis pipeline using k-mers from genome sequencing data.</title>
        <authorList>
            <person name="Fletcher K."/>
            <person name="Zhang L."/>
            <person name="Gil J."/>
            <person name="Han R."/>
            <person name="Cavanaugh K."/>
            <person name="Michelmore R."/>
        </authorList>
    </citation>
    <scope>NUCLEOTIDE SEQUENCE [LARGE SCALE GENOMIC DNA]</scope>
    <source>
        <strain evidence="1 2">SF5</strain>
    </source>
</reference>
<organism evidence="1 2">
    <name type="scientific">Bremia lactucae</name>
    <name type="common">Lettuce downy mildew</name>
    <dbReference type="NCBI Taxonomy" id="4779"/>
    <lineage>
        <taxon>Eukaryota</taxon>
        <taxon>Sar</taxon>
        <taxon>Stramenopiles</taxon>
        <taxon>Oomycota</taxon>
        <taxon>Peronosporomycetes</taxon>
        <taxon>Peronosporales</taxon>
        <taxon>Peronosporaceae</taxon>
        <taxon>Bremia</taxon>
    </lineage>
</organism>
<dbReference type="Proteomes" id="UP000294530">
    <property type="component" value="Unassembled WGS sequence"/>
</dbReference>
<accession>A0A976IAU8</accession>
<dbReference type="RefSeq" id="XP_067814762.1">
    <property type="nucleotide sequence ID" value="XM_067966122.1"/>
</dbReference>
<sequence length="536" mass="60741">MDTILLKTARAHVGERVHFIAAVQQIAMGKRTLVARQRIQPCHVLLVGDATRQFFKVTCWGEAQPTLVHRSTSEDISDRVQVKSADAELQVGDIIKFSLCCIKLYRGNVEAQFFLRDEESAISSTAQLLYRKDRYFSTQGTSIKDLYPMIEWYKHNCRETGMIEGKTPKKINNRVMIKDLHENTVASVVCKLQLLNEKARAYIGKEEAKANELHGVLLCKLVMFDSVQDSMTVNLWDQHADKRFVARLLKHCGAIEIIGIVVSLQALSNRLLANTTPQTLFRFLALDDLKSIKLEKRLSGLEKPLSNFTNIKQTTFATIEKLKSCPSIGHALVQNVRVERMYFNRYLGSESSVLPQFTSHLAEKYCMECEQTLEEFFLQDIVAQRHFGACKSTCQIRKGSSTINAPWKWRYRRLSIILRDLQNEQLQVEVDDQAIVEMVGNITADVLVASVNSKRQKQQLPSTHFDAESAVASLLNAFVTDASQTFEAQLSCVTMEMCDVTIRPLDSIHDTSLDDSLSDRRRFCLVSITPCDGFSI</sequence>
<protein>
    <submittedName>
        <fullName evidence="1">Uncharacterized protein</fullName>
    </submittedName>
</protein>
<name>A0A976IAU8_BRELC</name>
<dbReference type="KEGG" id="blac:94351793"/>
<gene>
    <name evidence="1" type="ORF">CCR75_008067</name>
</gene>
<dbReference type="OrthoDB" id="72787at2759"/>
<comment type="caution">
    <text evidence="1">The sequence shown here is derived from an EMBL/GenBank/DDBJ whole genome shotgun (WGS) entry which is preliminary data.</text>
</comment>
<keyword evidence="2" id="KW-1185">Reference proteome</keyword>
<evidence type="ECO:0000313" key="1">
    <source>
        <dbReference type="EMBL" id="TDH65263.1"/>
    </source>
</evidence>
<dbReference type="EMBL" id="SHOA02000220">
    <property type="protein sequence ID" value="TDH65263.1"/>
    <property type="molecule type" value="Genomic_DNA"/>
</dbReference>